<sequence length="265" mass="29564">MAKLSGGLQFTGSISGMSAYRMKGSDEIIFRTKGGGSKSMIKRSPSCLLTRQNGTEFSGCGKAAGSIRMAIQPVLRLSDYNFTGTLTALSKSIQLFDKKHLRGQRAICFSEHRYLLEGFQLNKTHQFDSIIRHPLQCEVMRNSRKAVVQLPDLLPRLNLFIPWQYPLYRFVFSLGVVKDTIYSKAGYPTHSNPDGYWPVSVETNWHPVQEVLTGKTYTLQLAEKKALEDNQSLVLAVGIQMGIPTSNNFTAPVAKKGSARIIMVR</sequence>
<organism evidence="1 2">
    <name type="scientific">Chitinophaga defluvii</name>
    <dbReference type="NCBI Taxonomy" id="3163343"/>
    <lineage>
        <taxon>Bacteria</taxon>
        <taxon>Pseudomonadati</taxon>
        <taxon>Bacteroidota</taxon>
        <taxon>Chitinophagia</taxon>
        <taxon>Chitinophagales</taxon>
        <taxon>Chitinophagaceae</taxon>
        <taxon>Chitinophaga</taxon>
    </lineage>
</organism>
<gene>
    <name evidence="1" type="ORF">ABR189_10180</name>
</gene>
<name>A0ABV2T3X8_9BACT</name>
<dbReference type="RefSeq" id="WP_354660373.1">
    <property type="nucleotide sequence ID" value="NZ_JBEXAC010000001.1"/>
</dbReference>
<protein>
    <submittedName>
        <fullName evidence="1">Uncharacterized protein</fullName>
    </submittedName>
</protein>
<comment type="caution">
    <text evidence="1">The sequence shown here is derived from an EMBL/GenBank/DDBJ whole genome shotgun (WGS) entry which is preliminary data.</text>
</comment>
<reference evidence="1 2" key="1">
    <citation type="submission" date="2024-06" db="EMBL/GenBank/DDBJ databases">
        <title>Chitinophaga defluvii sp. nov., isolated from municipal sewage.</title>
        <authorList>
            <person name="Zhang L."/>
        </authorList>
    </citation>
    <scope>NUCLEOTIDE SEQUENCE [LARGE SCALE GENOMIC DNA]</scope>
    <source>
        <strain evidence="1 2">H8</strain>
    </source>
</reference>
<accession>A0ABV2T3X8</accession>
<dbReference type="Proteomes" id="UP001549749">
    <property type="component" value="Unassembled WGS sequence"/>
</dbReference>
<dbReference type="EMBL" id="JBEXAC010000001">
    <property type="protein sequence ID" value="MET6997738.1"/>
    <property type="molecule type" value="Genomic_DNA"/>
</dbReference>
<proteinExistence type="predicted"/>
<evidence type="ECO:0000313" key="1">
    <source>
        <dbReference type="EMBL" id="MET6997738.1"/>
    </source>
</evidence>
<keyword evidence="2" id="KW-1185">Reference proteome</keyword>
<evidence type="ECO:0000313" key="2">
    <source>
        <dbReference type="Proteomes" id="UP001549749"/>
    </source>
</evidence>